<proteinExistence type="predicted"/>
<evidence type="ECO:0000256" key="1">
    <source>
        <dbReference type="SAM" id="Phobius"/>
    </source>
</evidence>
<organism evidence="2 3">
    <name type="scientific">Mytilus galloprovincialis</name>
    <name type="common">Mediterranean mussel</name>
    <dbReference type="NCBI Taxonomy" id="29158"/>
    <lineage>
        <taxon>Eukaryota</taxon>
        <taxon>Metazoa</taxon>
        <taxon>Spiralia</taxon>
        <taxon>Lophotrochozoa</taxon>
        <taxon>Mollusca</taxon>
        <taxon>Bivalvia</taxon>
        <taxon>Autobranchia</taxon>
        <taxon>Pteriomorphia</taxon>
        <taxon>Mytilida</taxon>
        <taxon>Mytiloidea</taxon>
        <taxon>Mytilidae</taxon>
        <taxon>Mytilinae</taxon>
        <taxon>Mytilus</taxon>
    </lineage>
</organism>
<keyword evidence="3" id="KW-1185">Reference proteome</keyword>
<gene>
    <name evidence="2" type="ORF">MGAL_10B034382</name>
</gene>
<dbReference type="AlphaFoldDB" id="A0A8B6CDW3"/>
<accession>A0A8B6CDW3</accession>
<dbReference type="GO" id="GO:0007267">
    <property type="term" value="P:cell-cell signaling"/>
    <property type="evidence" value="ECO:0007669"/>
    <property type="project" value="TreeGrafter"/>
</dbReference>
<keyword evidence="1" id="KW-0812">Transmembrane</keyword>
<keyword evidence="1" id="KW-1133">Transmembrane helix</keyword>
<feature type="transmembrane region" description="Helical" evidence="1">
    <location>
        <begin position="7"/>
        <end position="28"/>
    </location>
</feature>
<sequence>MRRSLAITMTGIAFTFGVFVGLLIQLPVITLPTNDPRDGVSFHIEELKAGHLIDGQNELNNVLDTSNTQDDKGKIVDQFQPAGHRKQLSISNPLSSLRPSRHGVVFARNNGTSDYIEPNTLQTGRIINHYQDQKQSKGSLHQDGLTKDTQAKITNADLNVVSPENIVSEIFWTKNVEDMCPSGFNNGDHTSWKDKVNSVKIVKMGEGCGRMQNRMLTFRDASKACARYRLNTDQMQGEIYSYYLSKLLKIANVPPSSLKLLDSKSDQWLSVRPEIANAQWPDDRVIIVTKWIDNLKPSFIPPEFRGEDKNLYPSSELGKKSKDSLCDLLQWSDLIIFDYLTGNLDRVVNNMFNKQWNDQMMNSPAHNLERSTSGALIFLDNESGLFHGYRLLEKYSSYHKSLLNSLCVFRKSTASEIERLHLSGSIGDELHKLFTDNEQFHRYIPKIPRKNIQVLQQRVDDIYNQIQRCRTKFS</sequence>
<reference evidence="2" key="1">
    <citation type="submission" date="2018-11" db="EMBL/GenBank/DDBJ databases">
        <authorList>
            <person name="Alioto T."/>
            <person name="Alioto T."/>
        </authorList>
    </citation>
    <scope>NUCLEOTIDE SEQUENCE</scope>
</reference>
<dbReference type="InterPro" id="IPR024868">
    <property type="entry name" value="FJX1/FJ"/>
</dbReference>
<dbReference type="GO" id="GO:0005615">
    <property type="term" value="C:extracellular space"/>
    <property type="evidence" value="ECO:0007669"/>
    <property type="project" value="TreeGrafter"/>
</dbReference>
<dbReference type="EMBL" id="UYJE01001605">
    <property type="protein sequence ID" value="VDI03479.1"/>
    <property type="molecule type" value="Genomic_DNA"/>
</dbReference>
<dbReference type="OrthoDB" id="10055077at2759"/>
<evidence type="ECO:0000313" key="2">
    <source>
        <dbReference type="EMBL" id="VDI03479.1"/>
    </source>
</evidence>
<dbReference type="Proteomes" id="UP000596742">
    <property type="component" value="Unassembled WGS sequence"/>
</dbReference>
<evidence type="ECO:0000313" key="3">
    <source>
        <dbReference type="Proteomes" id="UP000596742"/>
    </source>
</evidence>
<dbReference type="PANTHER" id="PTHR13147:SF5">
    <property type="entry name" value="FOUR-JOINTED BOX PROTEIN 1"/>
    <property type="match status" value="1"/>
</dbReference>
<keyword evidence="1" id="KW-0472">Membrane</keyword>
<comment type="caution">
    <text evidence="2">The sequence shown here is derived from an EMBL/GenBank/DDBJ whole genome shotgun (WGS) entry which is preliminary data.</text>
</comment>
<protein>
    <submittedName>
        <fullName evidence="2">Four-jointed box protein 1</fullName>
    </submittedName>
</protein>
<dbReference type="PANTHER" id="PTHR13147">
    <property type="entry name" value="FOUR-JOINTED BOX PROTEIN 1"/>
    <property type="match status" value="1"/>
</dbReference>
<name>A0A8B6CDW3_MYTGA</name>
<dbReference type="PRINTS" id="PR02072">
    <property type="entry name" value="4JOINTEDBOX1"/>
</dbReference>